<comment type="caution">
    <text evidence="2">The sequence shown here is derived from an EMBL/GenBank/DDBJ whole genome shotgun (WGS) entry which is preliminary data.</text>
</comment>
<keyword evidence="3" id="KW-1185">Reference proteome</keyword>
<dbReference type="InterPro" id="IPR052538">
    <property type="entry name" value="Flavonoid_dioxygenase-like"/>
</dbReference>
<dbReference type="EMBL" id="BMOS01000003">
    <property type="protein sequence ID" value="GGN51393.1"/>
    <property type="molecule type" value="Genomic_DNA"/>
</dbReference>
<dbReference type="InterPro" id="IPR014710">
    <property type="entry name" value="RmlC-like_jellyroll"/>
</dbReference>
<dbReference type="CDD" id="cd02223">
    <property type="entry name" value="cupin_Bh2720-like"/>
    <property type="match status" value="1"/>
</dbReference>
<reference evidence="2" key="1">
    <citation type="journal article" date="2014" name="Int. J. Syst. Evol. Microbiol.">
        <title>Complete genome sequence of Corynebacterium casei LMG S-19264T (=DSM 44701T), isolated from a smear-ripened cheese.</title>
        <authorList>
            <consortium name="US DOE Joint Genome Institute (JGI-PGF)"/>
            <person name="Walter F."/>
            <person name="Albersmeier A."/>
            <person name="Kalinowski J."/>
            <person name="Ruckert C."/>
        </authorList>
    </citation>
    <scope>NUCLEOTIDE SEQUENCE</scope>
    <source>
        <strain evidence="2">JCM 17251</strain>
    </source>
</reference>
<dbReference type="PANTHER" id="PTHR43346">
    <property type="entry name" value="LIGAND BINDING DOMAIN PROTEIN, PUTATIVE (AFU_ORTHOLOGUE AFUA_6G14370)-RELATED"/>
    <property type="match status" value="1"/>
</dbReference>
<gene>
    <name evidence="2" type="ORF">GCM10007971_05850</name>
</gene>
<organism evidence="2 3">
    <name type="scientific">Oceanobacillus indicireducens</name>
    <dbReference type="NCBI Taxonomy" id="1004261"/>
    <lineage>
        <taxon>Bacteria</taxon>
        <taxon>Bacillati</taxon>
        <taxon>Bacillota</taxon>
        <taxon>Bacilli</taxon>
        <taxon>Bacillales</taxon>
        <taxon>Bacillaceae</taxon>
        <taxon>Oceanobacillus</taxon>
    </lineage>
</organism>
<proteinExistence type="predicted"/>
<dbReference type="Proteomes" id="UP000624041">
    <property type="component" value="Unassembled WGS sequence"/>
</dbReference>
<dbReference type="SUPFAM" id="SSF51182">
    <property type="entry name" value="RmlC-like cupins"/>
    <property type="match status" value="1"/>
</dbReference>
<sequence length="183" mass="21703">MYHGYYPYPYYPQGYYPYPYPYEQPVYPDMNEDRDYYPLPEEDMERQGDQGGQPYVFNIEHATERNRAFRRAIWTGTHLQLTLMRIMPGEDIGLEIHPDTDQFLRIEDGRGVVQMGPQQNQLTFERRVREDDAILVPAGTWHNIINTGRKPLLLYSIYAPPEHPKGTVHQTKEIAMQEHREEE</sequence>
<reference evidence="2" key="2">
    <citation type="submission" date="2020-09" db="EMBL/GenBank/DDBJ databases">
        <authorList>
            <person name="Sun Q."/>
            <person name="Ohkuma M."/>
        </authorList>
    </citation>
    <scope>NUCLEOTIDE SEQUENCE</scope>
    <source>
        <strain evidence="2">JCM 17251</strain>
    </source>
</reference>
<evidence type="ECO:0000313" key="2">
    <source>
        <dbReference type="EMBL" id="GGN51393.1"/>
    </source>
</evidence>
<feature type="domain" description="Cupin type-2" evidence="1">
    <location>
        <begin position="83"/>
        <end position="158"/>
    </location>
</feature>
<dbReference type="InterPro" id="IPR013096">
    <property type="entry name" value="Cupin_2"/>
</dbReference>
<name>A0A917XS76_9BACI</name>
<dbReference type="Pfam" id="PF07883">
    <property type="entry name" value="Cupin_2"/>
    <property type="match status" value="1"/>
</dbReference>
<protein>
    <recommendedName>
        <fullName evidence="1">Cupin type-2 domain-containing protein</fullName>
    </recommendedName>
</protein>
<dbReference type="AlphaFoldDB" id="A0A917XS76"/>
<evidence type="ECO:0000259" key="1">
    <source>
        <dbReference type="Pfam" id="PF07883"/>
    </source>
</evidence>
<dbReference type="InterPro" id="IPR011051">
    <property type="entry name" value="RmlC_Cupin_sf"/>
</dbReference>
<dbReference type="RefSeq" id="WP_188855942.1">
    <property type="nucleotide sequence ID" value="NZ_BMOS01000003.1"/>
</dbReference>
<dbReference type="PANTHER" id="PTHR43346:SF1">
    <property type="entry name" value="QUERCETIN 2,3-DIOXYGENASE-RELATED"/>
    <property type="match status" value="1"/>
</dbReference>
<evidence type="ECO:0000313" key="3">
    <source>
        <dbReference type="Proteomes" id="UP000624041"/>
    </source>
</evidence>
<accession>A0A917XS76</accession>
<dbReference type="Gene3D" id="2.60.120.10">
    <property type="entry name" value="Jelly Rolls"/>
    <property type="match status" value="1"/>
</dbReference>